<dbReference type="Pfam" id="PF00583">
    <property type="entry name" value="Acetyltransf_1"/>
    <property type="match status" value="1"/>
</dbReference>
<dbReference type="OrthoDB" id="66776at2"/>
<protein>
    <submittedName>
        <fullName evidence="2">GCN5 family acetyltransferase</fullName>
    </submittedName>
</protein>
<evidence type="ECO:0000259" key="1">
    <source>
        <dbReference type="PROSITE" id="PS51186"/>
    </source>
</evidence>
<organism evidence="2 3">
    <name type="scientific">Parageobacillus thermoglucosidasius</name>
    <name type="common">Geobacillus thermoglucosidasius</name>
    <dbReference type="NCBI Taxonomy" id="1426"/>
    <lineage>
        <taxon>Bacteria</taxon>
        <taxon>Bacillati</taxon>
        <taxon>Bacillota</taxon>
        <taxon>Bacilli</taxon>
        <taxon>Bacillales</taxon>
        <taxon>Anoxybacillaceae</taxon>
        <taxon>Parageobacillus</taxon>
    </lineage>
</organism>
<keyword evidence="2" id="KW-0808">Transferase</keyword>
<dbReference type="EMBL" id="LXMA01000013">
    <property type="protein sequence ID" value="OAT73104.1"/>
    <property type="molecule type" value="Genomic_DNA"/>
</dbReference>
<accession>A0A1B7KSQ6</accession>
<dbReference type="SUPFAM" id="SSF55729">
    <property type="entry name" value="Acyl-CoA N-acyltransferases (Nat)"/>
    <property type="match status" value="1"/>
</dbReference>
<proteinExistence type="predicted"/>
<gene>
    <name evidence="2" type="ORF">A7K69_18720</name>
</gene>
<evidence type="ECO:0000313" key="3">
    <source>
        <dbReference type="Proteomes" id="UP000078290"/>
    </source>
</evidence>
<evidence type="ECO:0000313" key="2">
    <source>
        <dbReference type="EMBL" id="OAT73104.1"/>
    </source>
</evidence>
<dbReference type="GO" id="GO:0016747">
    <property type="term" value="F:acyltransferase activity, transferring groups other than amino-acyl groups"/>
    <property type="evidence" value="ECO:0007669"/>
    <property type="project" value="InterPro"/>
</dbReference>
<feature type="domain" description="N-acetyltransferase" evidence="1">
    <location>
        <begin position="11"/>
        <end position="165"/>
    </location>
</feature>
<dbReference type="Gene3D" id="3.40.630.30">
    <property type="match status" value="1"/>
</dbReference>
<dbReference type="PROSITE" id="PS51186">
    <property type="entry name" value="GNAT"/>
    <property type="match status" value="1"/>
</dbReference>
<dbReference type="InterPro" id="IPR000182">
    <property type="entry name" value="GNAT_dom"/>
</dbReference>
<dbReference type="Proteomes" id="UP000078290">
    <property type="component" value="Unassembled WGS sequence"/>
</dbReference>
<reference evidence="3" key="1">
    <citation type="submission" date="2016-05" db="EMBL/GenBank/DDBJ databases">
        <authorList>
            <person name="Wang W."/>
            <person name="Zhu L."/>
        </authorList>
    </citation>
    <scope>NUCLEOTIDE SEQUENCE [LARGE SCALE GENOMIC DNA]</scope>
    <source>
        <strain evidence="3">W-2</strain>
    </source>
</reference>
<dbReference type="AlphaFoldDB" id="A0A1B7KSQ6"/>
<sequence length="165" mass="19128">MTNHIVHKDVVTLDFYKPEYKLQLENYYLPQEQLKYTSLPLDAIAKCEKEVGRHPIVILFNNSPAGFFVLHEWEGVKEYSDNRDAILLRAFSVHFSFQGKGIAKQSLMLLPSFVKKHFPNKNEIILAVNHMNKAAQYVYKKSGFKDKGLRVMGKKGELFILHMDL</sequence>
<name>A0A1B7KSQ6_PARTM</name>
<dbReference type="RefSeq" id="WP_064551338.1">
    <property type="nucleotide sequence ID" value="NZ_LXMA01000013.1"/>
</dbReference>
<dbReference type="InterPro" id="IPR016181">
    <property type="entry name" value="Acyl_CoA_acyltransferase"/>
</dbReference>
<comment type="caution">
    <text evidence="2">The sequence shown here is derived from an EMBL/GenBank/DDBJ whole genome shotgun (WGS) entry which is preliminary data.</text>
</comment>